<evidence type="ECO:0000313" key="2">
    <source>
        <dbReference type="Proteomes" id="UP001150603"/>
    </source>
</evidence>
<evidence type="ECO:0000313" key="1">
    <source>
        <dbReference type="EMBL" id="KAJ1948853.1"/>
    </source>
</evidence>
<name>A0ACC1JE30_9FUNG</name>
<dbReference type="Proteomes" id="UP001150603">
    <property type="component" value="Unassembled WGS sequence"/>
</dbReference>
<proteinExistence type="predicted"/>
<feature type="non-terminal residue" evidence="1">
    <location>
        <position position="338"/>
    </location>
</feature>
<reference evidence="1" key="1">
    <citation type="submission" date="2022-07" db="EMBL/GenBank/DDBJ databases">
        <title>Phylogenomic reconstructions and comparative analyses of Kickxellomycotina fungi.</title>
        <authorList>
            <person name="Reynolds N.K."/>
            <person name="Stajich J.E."/>
            <person name="Barry K."/>
            <person name="Grigoriev I.V."/>
            <person name="Crous P."/>
            <person name="Smith M.E."/>
        </authorList>
    </citation>
    <scope>NUCLEOTIDE SEQUENCE</scope>
    <source>
        <strain evidence="1">NRRL 5244</strain>
    </source>
</reference>
<comment type="caution">
    <text evidence="1">The sequence shown here is derived from an EMBL/GenBank/DDBJ whole genome shotgun (WGS) entry which is preliminary data.</text>
</comment>
<sequence>MLLPSIRVFTLGDVVLQGSPDESPGYLLSGRVLVTIKVPVSIKQIQVTFQSTPSSKWRPRKRASIYDSAEQVAFGEILHASNPSSGPWAKGVYEFAFQIVLPGYLCETMYTEHKQVSYQIKASLTTPTLGGAKRSAIKDIAIKRVPYYGAVWESLTNDIINVSAVWRNRIEMCALGCSRVQKDDQTVRVKGVIRALEKGYRLTKVGIILEERTRVRMDGGYKCSSSIASCRYLKSNEGLEGWFGGLIVDQMAFDIELQIPKAYRKIQYDVKHGAVTVSHRLAFVVAVVDAIGHGTNLRLFTPLHIMPHDIASYELPSYGSSFADRILLKAEECRGTED</sequence>
<keyword evidence="2" id="KW-1185">Reference proteome</keyword>
<protein>
    <submittedName>
        <fullName evidence="1">Uncharacterized protein</fullName>
    </submittedName>
</protein>
<dbReference type="EMBL" id="JANBPW010000610">
    <property type="protein sequence ID" value="KAJ1948853.1"/>
    <property type="molecule type" value="Genomic_DNA"/>
</dbReference>
<gene>
    <name evidence="1" type="ORF">FBU59_001404</name>
</gene>
<accession>A0ACC1JE30</accession>
<organism evidence="1 2">
    <name type="scientific">Linderina macrospora</name>
    <dbReference type="NCBI Taxonomy" id="4868"/>
    <lineage>
        <taxon>Eukaryota</taxon>
        <taxon>Fungi</taxon>
        <taxon>Fungi incertae sedis</taxon>
        <taxon>Zoopagomycota</taxon>
        <taxon>Kickxellomycotina</taxon>
        <taxon>Kickxellomycetes</taxon>
        <taxon>Kickxellales</taxon>
        <taxon>Kickxellaceae</taxon>
        <taxon>Linderina</taxon>
    </lineage>
</organism>